<accession>A0A5N6BSW9</accession>
<evidence type="ECO:0000313" key="1">
    <source>
        <dbReference type="EMBL" id="KAB8183522.1"/>
    </source>
</evidence>
<dbReference type="RefSeq" id="WP_139576176.1">
    <property type="nucleotide sequence ID" value="NZ_VDMA02000010.1"/>
</dbReference>
<sequence length="222" mass="23328">MGMISDFLTARRLRKGPTLLLPYAPDPATLLETVRLHDPQAGPYGRGFKIGENVELRGPIELSPELAARAGLPAGWAAAFFARNIDSEAGGDFARPSLLVRGLAERLGGREHPECQEPPEDLAEVTGGRLIAVDEVIGLLADDVPGLAVTTVTDAGTTLLTSAESPIEVFVTEWDADDVTYELSADGGYGTDVPAAARRAALAIAERTGGVARDHNGFLVTG</sequence>
<gene>
    <name evidence="1" type="ORF">FH610_020725</name>
</gene>
<dbReference type="Proteomes" id="UP000313066">
    <property type="component" value="Unassembled WGS sequence"/>
</dbReference>
<proteinExistence type="predicted"/>
<name>A0A5N6BSW9_9ACTN</name>
<organism evidence="1 2">
    <name type="scientific">Microbispora catharanthi</name>
    <dbReference type="NCBI Taxonomy" id="1712871"/>
    <lineage>
        <taxon>Bacteria</taxon>
        <taxon>Bacillati</taxon>
        <taxon>Actinomycetota</taxon>
        <taxon>Actinomycetes</taxon>
        <taxon>Streptosporangiales</taxon>
        <taxon>Streptosporangiaceae</taxon>
        <taxon>Microbispora</taxon>
    </lineage>
</organism>
<protein>
    <submittedName>
        <fullName evidence="1">Uncharacterized protein</fullName>
    </submittedName>
</protein>
<dbReference type="AlphaFoldDB" id="A0A5N6BSW9"/>
<reference evidence="1 2" key="1">
    <citation type="submission" date="2019-10" db="EMBL/GenBank/DDBJ databases">
        <title>Nonomuraea sp. nov., isolated from Phyllanthus amarus.</title>
        <authorList>
            <person name="Klykleung N."/>
            <person name="Tanasupawat S."/>
        </authorList>
    </citation>
    <scope>NUCLEOTIDE SEQUENCE [LARGE SCALE GENOMIC DNA]</scope>
    <source>
        <strain evidence="1 2">CR1-09</strain>
    </source>
</reference>
<comment type="caution">
    <text evidence="1">The sequence shown here is derived from an EMBL/GenBank/DDBJ whole genome shotgun (WGS) entry which is preliminary data.</text>
</comment>
<keyword evidence="2" id="KW-1185">Reference proteome</keyword>
<evidence type="ECO:0000313" key="2">
    <source>
        <dbReference type="Proteomes" id="UP000313066"/>
    </source>
</evidence>
<dbReference type="EMBL" id="VDMA02000010">
    <property type="protein sequence ID" value="KAB8183522.1"/>
    <property type="molecule type" value="Genomic_DNA"/>
</dbReference>